<accession>A0ACD3BFJ1</accession>
<keyword evidence="2" id="KW-1185">Reference proteome</keyword>
<dbReference type="EMBL" id="ML208260">
    <property type="protein sequence ID" value="TFK76352.1"/>
    <property type="molecule type" value="Genomic_DNA"/>
</dbReference>
<evidence type="ECO:0000313" key="2">
    <source>
        <dbReference type="Proteomes" id="UP000308600"/>
    </source>
</evidence>
<gene>
    <name evidence="1" type="ORF">BDN72DRAFT_830910</name>
</gene>
<organism evidence="1 2">
    <name type="scientific">Pluteus cervinus</name>
    <dbReference type="NCBI Taxonomy" id="181527"/>
    <lineage>
        <taxon>Eukaryota</taxon>
        <taxon>Fungi</taxon>
        <taxon>Dikarya</taxon>
        <taxon>Basidiomycota</taxon>
        <taxon>Agaricomycotina</taxon>
        <taxon>Agaricomycetes</taxon>
        <taxon>Agaricomycetidae</taxon>
        <taxon>Agaricales</taxon>
        <taxon>Pluteineae</taxon>
        <taxon>Pluteaceae</taxon>
        <taxon>Pluteus</taxon>
    </lineage>
</organism>
<name>A0ACD3BFJ1_9AGAR</name>
<protein>
    <submittedName>
        <fullName evidence="1">Indoleamine 2,3-dioxygenase</fullName>
    </submittedName>
</protein>
<evidence type="ECO:0000313" key="1">
    <source>
        <dbReference type="EMBL" id="TFK76352.1"/>
    </source>
</evidence>
<reference evidence="1 2" key="1">
    <citation type="journal article" date="2019" name="Nat. Ecol. Evol.">
        <title>Megaphylogeny resolves global patterns of mushroom evolution.</title>
        <authorList>
            <person name="Varga T."/>
            <person name="Krizsan K."/>
            <person name="Foldi C."/>
            <person name="Dima B."/>
            <person name="Sanchez-Garcia M."/>
            <person name="Sanchez-Ramirez S."/>
            <person name="Szollosi G.J."/>
            <person name="Szarkandi J.G."/>
            <person name="Papp V."/>
            <person name="Albert L."/>
            <person name="Andreopoulos W."/>
            <person name="Angelini C."/>
            <person name="Antonin V."/>
            <person name="Barry K.W."/>
            <person name="Bougher N.L."/>
            <person name="Buchanan P."/>
            <person name="Buyck B."/>
            <person name="Bense V."/>
            <person name="Catcheside P."/>
            <person name="Chovatia M."/>
            <person name="Cooper J."/>
            <person name="Damon W."/>
            <person name="Desjardin D."/>
            <person name="Finy P."/>
            <person name="Geml J."/>
            <person name="Haridas S."/>
            <person name="Hughes K."/>
            <person name="Justo A."/>
            <person name="Karasinski D."/>
            <person name="Kautmanova I."/>
            <person name="Kiss B."/>
            <person name="Kocsube S."/>
            <person name="Kotiranta H."/>
            <person name="LaButti K.M."/>
            <person name="Lechner B.E."/>
            <person name="Liimatainen K."/>
            <person name="Lipzen A."/>
            <person name="Lukacs Z."/>
            <person name="Mihaltcheva S."/>
            <person name="Morgado L.N."/>
            <person name="Niskanen T."/>
            <person name="Noordeloos M.E."/>
            <person name="Ohm R.A."/>
            <person name="Ortiz-Santana B."/>
            <person name="Ovrebo C."/>
            <person name="Racz N."/>
            <person name="Riley R."/>
            <person name="Savchenko A."/>
            <person name="Shiryaev A."/>
            <person name="Soop K."/>
            <person name="Spirin V."/>
            <person name="Szebenyi C."/>
            <person name="Tomsovsky M."/>
            <person name="Tulloss R.E."/>
            <person name="Uehling J."/>
            <person name="Grigoriev I.V."/>
            <person name="Vagvolgyi C."/>
            <person name="Papp T."/>
            <person name="Martin F.M."/>
            <person name="Miettinen O."/>
            <person name="Hibbett D.S."/>
            <person name="Nagy L.G."/>
        </authorList>
    </citation>
    <scope>NUCLEOTIDE SEQUENCE [LARGE SCALE GENOMIC DNA]</scope>
    <source>
        <strain evidence="1 2">NL-1719</strain>
    </source>
</reference>
<dbReference type="Proteomes" id="UP000308600">
    <property type="component" value="Unassembled WGS sequence"/>
</dbReference>
<sequence length="484" mass="54755">MDFINVLASPPHFFRLFFQLAFSLFYAALSERRKASLKRPSSADYELDATTGPFPREPLQNLPPYYTIWEDAFHTATHPDTRLRLGIDNRAESVGAHIHGSQWRADVASWPVLDTECLQGNVRFLQRAHYVLAWLVNLYVHSLPPPSDAPSSNDAPIIIPKSLAVPLAAVSRQLRIAPVLTFADTVLWNWEFVDATKPLSETNMKFRTFSGTRDEEQFYLASATAELHGIEMLRIIDDYHNLPNVTDLTTISKVARDLGRLKGVIEDISAIIQSVRAKCEPHVFYWQVRPWFEGHNPSGASWVYEGVPDSHKLDLNGPSAGQSTVMHAVDLFLDIDHKLRQRRRYPAPSSENRRAEKGFMERMRRYMPGKHRDYLLALSNTPHPVRDLAAQIPTLRDPYDGAVDALKNLRSAHIRIACLYVVSMTNSTSFWSRCPIAGQVKKEITHARGTGGNEVTVLLKAGRDATYRAMFKPPPEKYLAPPKH</sequence>
<proteinExistence type="predicted"/>